<dbReference type="InterPro" id="IPR038558">
    <property type="entry name" value="SAS-6_N_sf"/>
</dbReference>
<dbReference type="AlphaFoldDB" id="A0A2P6NN77"/>
<dbReference type="GO" id="GO:0005813">
    <property type="term" value="C:centrosome"/>
    <property type="evidence" value="ECO:0007669"/>
    <property type="project" value="UniProtKB-SubCell"/>
</dbReference>
<feature type="compositionally biased region" description="Polar residues" evidence="7">
    <location>
        <begin position="615"/>
        <end position="629"/>
    </location>
</feature>
<evidence type="ECO:0000256" key="1">
    <source>
        <dbReference type="ARBA" id="ARBA00004300"/>
    </source>
</evidence>
<keyword evidence="10" id="KW-1185">Reference proteome</keyword>
<evidence type="ECO:0000256" key="7">
    <source>
        <dbReference type="SAM" id="MobiDB-lite"/>
    </source>
</evidence>
<dbReference type="PANTHER" id="PTHR44281:SF2">
    <property type="entry name" value="SPINDLE ASSEMBLY ABNORMAL PROTEIN 6 HOMOLOG"/>
    <property type="match status" value="1"/>
</dbReference>
<dbReference type="CDD" id="cd10142">
    <property type="entry name" value="HD_SAS6_N"/>
    <property type="match status" value="1"/>
</dbReference>
<feature type="compositionally biased region" description="Low complexity" evidence="7">
    <location>
        <begin position="580"/>
        <end position="598"/>
    </location>
</feature>
<evidence type="ECO:0000259" key="8">
    <source>
        <dbReference type="Pfam" id="PF16531"/>
    </source>
</evidence>
<dbReference type="InParanoid" id="A0A2P6NN77"/>
<dbReference type="Pfam" id="PF16531">
    <property type="entry name" value="SAS-6_N"/>
    <property type="match status" value="1"/>
</dbReference>
<keyword evidence="4" id="KW-0206">Cytoskeleton</keyword>
<feature type="region of interest" description="Disordered" evidence="7">
    <location>
        <begin position="260"/>
        <end position="279"/>
    </location>
</feature>
<protein>
    <submittedName>
        <fullName evidence="9">Spindle assembly protein</fullName>
    </submittedName>
</protein>
<keyword evidence="2" id="KW-0963">Cytoplasm</keyword>
<dbReference type="OrthoDB" id="49058at2759"/>
<feature type="region of interest" description="Disordered" evidence="7">
    <location>
        <begin position="570"/>
        <end position="629"/>
    </location>
</feature>
<dbReference type="PANTHER" id="PTHR44281">
    <property type="entry name" value="SPINDLE ASSEMBLY ABNORMAL PROTEIN 6 HOMOLOG"/>
    <property type="match status" value="1"/>
</dbReference>
<feature type="coiled-coil region" evidence="6">
    <location>
        <begin position="353"/>
        <end position="478"/>
    </location>
</feature>
<evidence type="ECO:0000256" key="2">
    <source>
        <dbReference type="ARBA" id="ARBA00022490"/>
    </source>
</evidence>
<keyword evidence="5" id="KW-0131">Cell cycle</keyword>
<evidence type="ECO:0000256" key="5">
    <source>
        <dbReference type="ARBA" id="ARBA00023306"/>
    </source>
</evidence>
<comment type="caution">
    <text evidence="9">The sequence shown here is derived from an EMBL/GenBank/DDBJ whole genome shotgun (WGS) entry which is preliminary data.</text>
</comment>
<feature type="domain" description="Spindle assembly abnormal protein 6 N-terminal" evidence="8">
    <location>
        <begin position="77"/>
        <end position="186"/>
    </location>
</feature>
<evidence type="ECO:0000313" key="9">
    <source>
        <dbReference type="EMBL" id="PRP85424.1"/>
    </source>
</evidence>
<accession>A0A2P6NN77</accession>
<reference evidence="9 10" key="1">
    <citation type="journal article" date="2018" name="Genome Biol. Evol.">
        <title>Multiple Roots of Fruiting Body Formation in Amoebozoa.</title>
        <authorList>
            <person name="Hillmann F."/>
            <person name="Forbes G."/>
            <person name="Novohradska S."/>
            <person name="Ferling I."/>
            <person name="Riege K."/>
            <person name="Groth M."/>
            <person name="Westermann M."/>
            <person name="Marz M."/>
            <person name="Spaller T."/>
            <person name="Winckler T."/>
            <person name="Schaap P."/>
            <person name="Glockner G."/>
        </authorList>
    </citation>
    <scope>NUCLEOTIDE SEQUENCE [LARGE SCALE GENOMIC DNA]</scope>
    <source>
        <strain evidence="9 10">Jena</strain>
    </source>
</reference>
<gene>
    <name evidence="9" type="ORF">PROFUN_06970</name>
</gene>
<dbReference type="Gene3D" id="2.170.210.20">
    <property type="entry name" value="Spindle assembly abnormal protein 6, N-terminal domain"/>
    <property type="match status" value="1"/>
</dbReference>
<feature type="coiled-coil region" evidence="6">
    <location>
        <begin position="213"/>
        <end position="247"/>
    </location>
</feature>
<dbReference type="STRING" id="1890364.A0A2P6NN77"/>
<evidence type="ECO:0000256" key="4">
    <source>
        <dbReference type="ARBA" id="ARBA00023212"/>
    </source>
</evidence>
<proteinExistence type="predicted"/>
<dbReference type="EMBL" id="MDYQ01000045">
    <property type="protein sequence ID" value="PRP85424.1"/>
    <property type="molecule type" value="Genomic_DNA"/>
</dbReference>
<dbReference type="Proteomes" id="UP000241769">
    <property type="component" value="Unassembled WGS sequence"/>
</dbReference>
<organism evidence="9 10">
    <name type="scientific">Planoprotostelium fungivorum</name>
    <dbReference type="NCBI Taxonomy" id="1890364"/>
    <lineage>
        <taxon>Eukaryota</taxon>
        <taxon>Amoebozoa</taxon>
        <taxon>Evosea</taxon>
        <taxon>Variosea</taxon>
        <taxon>Cavosteliida</taxon>
        <taxon>Cavosteliaceae</taxon>
        <taxon>Planoprotostelium</taxon>
    </lineage>
</organism>
<sequence length="876" mass="99732">MLRSMLGDPKNDIWNSLNVNNSGKASYNSVSSAVIAFRMPYGFDSRSMKVVGSVTEVYHDTVPVWVNDKVWNQLTFSITVHPKKLIDVQITDESEPLFLNHLSVSEADFQNLKRDQNLHVDFSAFPKILVDLLELCRNASTVVDSNPFTIHNYGVDKVHQCHLNGEVLAIVEPSKLRHLTHLSLQMRAANDLTLKKHLCDRVIQFRTLSGQLKQQLEDQTDSFHRQLNDINSRLEESQRQITSNQSEIARRIAEEKEKSLKTERELTVNHEKDKRERETLHHAQMEQLREKCEALSSERDTLLTMLRSQNQMLLSQTQKMRQEGRPEDGAKIVSLQQKIFSLNQQVNDKDITLQTMSEHLNSAANQNRQLEDAIAMRKEKDERYQKDLSDLRRENEKLNQIIDRISAKFQTLHTKYKSKQALIKRQDEIVQAKQQEYSRMTKDIGEVRQQLADRSLELERITRTNDTLKRQAEEDKTTITKNMNVKFPRNLDDLRRQTIQYLNEQMNEHQSFRNFGYPSSSSSISMSTPSFGDTTSLLPSPVGTVKIQSPSFTSDVSGFSTASPLSDITNTTALSKPRPSIHGTPSSSISSPSMIARSTEFDFQSPTSTKEDSKSFNGSQTPSDSTRSAYQFRTSFKTKNPALYERVSTKEGQRPAGVDLSKYVSPNVVQFKPTRPVKPRQIRMVSSVPSIYIFDDWKNETPKPPTFLPAVISGSEVGDLNRREREPPDRHKYKIQHNNELSRTCSRSGESNYTETRLIEFSKMGLPWNHKEVPPHLQETIKNGLEHLSNIAKDAGFDYTFITVTPGEDPSVLHAALKAKPFAVVCIGFGVRSQPQLTELFEKAIEGVRTAAPQAKLVFNTSPDTTLNAFNRGFSK</sequence>
<keyword evidence="3 6" id="KW-0175">Coiled coil</keyword>
<comment type="subcellular location">
    <subcellularLocation>
        <location evidence="1">Cytoplasm</location>
        <location evidence="1">Cytoskeleton</location>
        <location evidence="1">Microtubule organizing center</location>
        <location evidence="1">Centrosome</location>
    </subcellularLocation>
</comment>
<evidence type="ECO:0000313" key="10">
    <source>
        <dbReference type="Proteomes" id="UP000241769"/>
    </source>
</evidence>
<name>A0A2P6NN77_9EUKA</name>
<evidence type="ECO:0000256" key="6">
    <source>
        <dbReference type="SAM" id="Coils"/>
    </source>
</evidence>
<evidence type="ECO:0000256" key="3">
    <source>
        <dbReference type="ARBA" id="ARBA00023054"/>
    </source>
</evidence>
<dbReference type="InterPro" id="IPR032396">
    <property type="entry name" value="SAS-6_N"/>
</dbReference>